<dbReference type="Proteomes" id="UP000193144">
    <property type="component" value="Unassembled WGS sequence"/>
</dbReference>
<reference evidence="2 3" key="1">
    <citation type="submission" date="2016-07" db="EMBL/GenBank/DDBJ databases">
        <title>Pervasive Adenine N6-methylation of Active Genes in Fungi.</title>
        <authorList>
            <consortium name="DOE Joint Genome Institute"/>
            <person name="Mondo S.J."/>
            <person name="Dannebaum R.O."/>
            <person name="Kuo R.C."/>
            <person name="Labutti K."/>
            <person name="Haridas S."/>
            <person name="Kuo A."/>
            <person name="Salamov A."/>
            <person name="Ahrendt S.R."/>
            <person name="Lipzen A."/>
            <person name="Sullivan W."/>
            <person name="Andreopoulos W.B."/>
            <person name="Clum A."/>
            <person name="Lindquist E."/>
            <person name="Daum C."/>
            <person name="Ramamoorthy G.K."/>
            <person name="Gryganskyi A."/>
            <person name="Culley D."/>
            <person name="Magnuson J.K."/>
            <person name="James T.Y."/>
            <person name="O'Malley M.A."/>
            <person name="Stajich J.E."/>
            <person name="Spatafora J.W."/>
            <person name="Visel A."/>
            <person name="Grigoriev I.V."/>
        </authorList>
    </citation>
    <scope>NUCLEOTIDE SEQUENCE [LARGE SCALE GENOMIC DNA]</scope>
    <source>
        <strain evidence="2 3">CBS 115471</strain>
    </source>
</reference>
<dbReference type="AlphaFoldDB" id="A0A1Y1YER1"/>
<dbReference type="PANTHER" id="PTHR35596:SF1">
    <property type="entry name" value="MICROBIAL-TYPE PARG CATALYTIC DOMAIN-CONTAINING PROTEIN"/>
    <property type="match status" value="1"/>
</dbReference>
<dbReference type="OrthoDB" id="9985428at2759"/>
<keyword evidence="3" id="KW-1185">Reference proteome</keyword>
<evidence type="ECO:0000259" key="1">
    <source>
        <dbReference type="Pfam" id="PF10021"/>
    </source>
</evidence>
<dbReference type="InterPro" id="IPR043472">
    <property type="entry name" value="Macro_dom-like"/>
</dbReference>
<evidence type="ECO:0000313" key="3">
    <source>
        <dbReference type="Proteomes" id="UP000193144"/>
    </source>
</evidence>
<gene>
    <name evidence="2" type="ORF">BCR34DRAFT_578652</name>
</gene>
<dbReference type="NCBIfam" id="TIGR02452">
    <property type="entry name" value="TIGR02452 family protein"/>
    <property type="match status" value="1"/>
</dbReference>
<dbReference type="SUPFAM" id="SSF52949">
    <property type="entry name" value="Macro domain-like"/>
    <property type="match status" value="1"/>
</dbReference>
<feature type="domain" description="Microbial-type PARG catalytic" evidence="1">
    <location>
        <begin position="54"/>
        <end position="143"/>
    </location>
</feature>
<dbReference type="Gene3D" id="3.40.220.10">
    <property type="entry name" value="Leucine Aminopeptidase, subunit E, domain 1"/>
    <property type="match status" value="1"/>
</dbReference>
<accession>A0A1Y1YER1</accession>
<sequence>MINLATRRQVCTDTIARSEEIAASTPGGSLNSTFIPSQLEPLTKSHPGYPNLTLKPIEIHNSDAFELARALPPNGGKIGVLNLASDRERGGGWRYTLSQTQEEALCYSSTLYATLKREWYPWPNVGPGSCAGIFSPDVVVFRDTLANDLVELPVARRHVVAVMTVAAPCWPKVKKTESGNDFAKESDLQDLREKILLTLRMAAVNGVTKLVLGAMGCGAYGCPPKAVAREMKAALELEEFGGWFEHVVFAVYAAGPSGQRNLDVFKQVFENV</sequence>
<dbReference type="InterPro" id="IPR019261">
    <property type="entry name" value="PARG_cat_microbial"/>
</dbReference>
<dbReference type="PANTHER" id="PTHR35596">
    <property type="entry name" value="DUF2263 DOMAIN-CONTAINING PROTEIN"/>
    <property type="match status" value="1"/>
</dbReference>
<dbReference type="InterPro" id="IPR012664">
    <property type="entry name" value="CHP02452"/>
</dbReference>
<protein>
    <recommendedName>
        <fullName evidence="1">Microbial-type PARG catalytic domain-containing protein</fullName>
    </recommendedName>
</protein>
<dbReference type="Pfam" id="PF10021">
    <property type="entry name" value="PARG_cat_microb"/>
    <property type="match status" value="1"/>
</dbReference>
<name>A0A1Y1YER1_9PLEO</name>
<evidence type="ECO:0000313" key="2">
    <source>
        <dbReference type="EMBL" id="ORX96469.1"/>
    </source>
</evidence>
<dbReference type="STRING" id="1231657.A0A1Y1YER1"/>
<proteinExistence type="predicted"/>
<organism evidence="2 3">
    <name type="scientific">Clohesyomyces aquaticus</name>
    <dbReference type="NCBI Taxonomy" id="1231657"/>
    <lineage>
        <taxon>Eukaryota</taxon>
        <taxon>Fungi</taxon>
        <taxon>Dikarya</taxon>
        <taxon>Ascomycota</taxon>
        <taxon>Pezizomycotina</taxon>
        <taxon>Dothideomycetes</taxon>
        <taxon>Pleosporomycetidae</taxon>
        <taxon>Pleosporales</taxon>
        <taxon>Lindgomycetaceae</taxon>
        <taxon>Clohesyomyces</taxon>
    </lineage>
</organism>
<dbReference type="EMBL" id="MCFA01000256">
    <property type="protein sequence ID" value="ORX96469.1"/>
    <property type="molecule type" value="Genomic_DNA"/>
</dbReference>
<comment type="caution">
    <text evidence="2">The sequence shown here is derived from an EMBL/GenBank/DDBJ whole genome shotgun (WGS) entry which is preliminary data.</text>
</comment>